<gene>
    <name evidence="3" type="ORF">C6I21_13300</name>
</gene>
<evidence type="ECO:0000313" key="4">
    <source>
        <dbReference type="Proteomes" id="UP000243650"/>
    </source>
</evidence>
<dbReference type="Pfam" id="PF14361">
    <property type="entry name" value="RsbRD_N"/>
    <property type="match status" value="1"/>
</dbReference>
<feature type="domain" description="STAS" evidence="2">
    <location>
        <begin position="162"/>
        <end position="273"/>
    </location>
</feature>
<name>A0A2P6MEK0_ALKUR</name>
<comment type="caution">
    <text evidence="3">The sequence shown here is derived from an EMBL/GenBank/DDBJ whole genome shotgun (WGS) entry which is preliminary data.</text>
</comment>
<dbReference type="InterPro" id="IPR051932">
    <property type="entry name" value="Bact_StressResp_Reg"/>
</dbReference>
<dbReference type="AlphaFoldDB" id="A0A2P6MEK0"/>
<dbReference type="Gene3D" id="3.30.750.24">
    <property type="entry name" value="STAS domain"/>
    <property type="match status" value="1"/>
</dbReference>
<dbReference type="CDD" id="cd07041">
    <property type="entry name" value="STAS_RsbR_RsbS_like"/>
    <property type="match status" value="1"/>
</dbReference>
<sequence length="280" mass="31089">MAETEVLKQLIGKRLLDNQQTLAEEIHQGFQDKHAIRYTRISADAVIQHAGTLIEKVGMELIGEGSSTRGMREWGRAFGTEAASLQLSADKAMLVVPVLRRVLYSRIRSVFQEEQGEFEAYFDIADTVNPMIDQAIYAFTQAYFESQESRFQDAQDEILELSVPVVPVTSDVAILPIIGSVDSDRSQQLMSQALEKSRELKLRTLILDLSGVHTIDTYVAQNLFQLNDALRISGVQVILCGLRPELVQTIVHLGISFDQLTVVNNLPQALAKTGLTVSDS</sequence>
<dbReference type="SUPFAM" id="SSF52091">
    <property type="entry name" value="SpoIIaa-like"/>
    <property type="match status" value="1"/>
</dbReference>
<dbReference type="InterPro" id="IPR025751">
    <property type="entry name" value="RsbRD_N_dom"/>
</dbReference>
<dbReference type="Pfam" id="PF01740">
    <property type="entry name" value="STAS"/>
    <property type="match status" value="1"/>
</dbReference>
<protein>
    <recommendedName>
        <fullName evidence="2">STAS domain-containing protein</fullName>
    </recommendedName>
</protein>
<dbReference type="InterPro" id="IPR002645">
    <property type="entry name" value="STAS_dom"/>
</dbReference>
<dbReference type="RefSeq" id="WP_105959977.1">
    <property type="nucleotide sequence ID" value="NZ_PVNS01000013.1"/>
</dbReference>
<dbReference type="OrthoDB" id="9800154at2"/>
<evidence type="ECO:0000259" key="2">
    <source>
        <dbReference type="PROSITE" id="PS50801"/>
    </source>
</evidence>
<dbReference type="PANTHER" id="PTHR33745:SF3">
    <property type="entry name" value="RSBT CO-ANTAGONIST PROTEIN RSBRC"/>
    <property type="match status" value="1"/>
</dbReference>
<proteinExistence type="predicted"/>
<dbReference type="PROSITE" id="PS50801">
    <property type="entry name" value="STAS"/>
    <property type="match status" value="1"/>
</dbReference>
<reference evidence="3 4" key="1">
    <citation type="submission" date="2018-03" db="EMBL/GenBank/DDBJ databases">
        <title>Bacillus urumqiensis sp. nov., a moderately haloalkaliphilic bacterium isolated from a salt lake.</title>
        <authorList>
            <person name="Zhao B."/>
            <person name="Liao Z."/>
        </authorList>
    </citation>
    <scope>NUCLEOTIDE SEQUENCE [LARGE SCALE GENOMIC DNA]</scope>
    <source>
        <strain evidence="3 4">BZ-SZ-XJ18</strain>
    </source>
</reference>
<keyword evidence="4" id="KW-1185">Reference proteome</keyword>
<dbReference type="InterPro" id="IPR036513">
    <property type="entry name" value="STAS_dom_sf"/>
</dbReference>
<accession>A0A2P6MEK0</accession>
<dbReference type="Proteomes" id="UP000243650">
    <property type="component" value="Unassembled WGS sequence"/>
</dbReference>
<dbReference type="PANTHER" id="PTHR33745">
    <property type="entry name" value="RSBT ANTAGONIST PROTEIN RSBS-RELATED"/>
    <property type="match status" value="1"/>
</dbReference>
<evidence type="ECO:0000256" key="1">
    <source>
        <dbReference type="ARBA" id="ARBA00022553"/>
    </source>
</evidence>
<organism evidence="3 4">
    <name type="scientific">Alkalicoccus urumqiensis</name>
    <name type="common">Bacillus urumqiensis</name>
    <dbReference type="NCBI Taxonomy" id="1548213"/>
    <lineage>
        <taxon>Bacteria</taxon>
        <taxon>Bacillati</taxon>
        <taxon>Bacillota</taxon>
        <taxon>Bacilli</taxon>
        <taxon>Bacillales</taxon>
        <taxon>Bacillaceae</taxon>
        <taxon>Alkalicoccus</taxon>
    </lineage>
</organism>
<keyword evidence="1" id="KW-0597">Phosphoprotein</keyword>
<evidence type="ECO:0000313" key="3">
    <source>
        <dbReference type="EMBL" id="PRO64677.1"/>
    </source>
</evidence>
<dbReference type="EMBL" id="PVNS01000013">
    <property type="protein sequence ID" value="PRO64677.1"/>
    <property type="molecule type" value="Genomic_DNA"/>
</dbReference>